<name>A0A0G4NJJ1_VERLO</name>
<dbReference type="Proteomes" id="UP000045706">
    <property type="component" value="Unassembled WGS sequence"/>
</dbReference>
<proteinExistence type="predicted"/>
<sequence length="65" mass="7194">LQAGERVDANTRRSPARQFYPTRCRARAAARGASALGQPRPQGLWRDRDKNARDSGSSSQTPRRG</sequence>
<feature type="compositionally biased region" description="Polar residues" evidence="1">
    <location>
        <begin position="54"/>
        <end position="65"/>
    </location>
</feature>
<feature type="region of interest" description="Disordered" evidence="1">
    <location>
        <begin position="1"/>
        <end position="65"/>
    </location>
</feature>
<protein>
    <submittedName>
        <fullName evidence="2">Uncharacterized protein</fullName>
    </submittedName>
</protein>
<feature type="compositionally biased region" description="Basic and acidic residues" evidence="1">
    <location>
        <begin position="1"/>
        <end position="11"/>
    </location>
</feature>
<dbReference type="EMBL" id="CVQI01035913">
    <property type="protein sequence ID" value="CRK46649.1"/>
    <property type="molecule type" value="Genomic_DNA"/>
</dbReference>
<dbReference type="AlphaFoldDB" id="A0A0G4NJJ1"/>
<organism evidence="2 3">
    <name type="scientific">Verticillium longisporum</name>
    <name type="common">Verticillium dahliae var. longisporum</name>
    <dbReference type="NCBI Taxonomy" id="100787"/>
    <lineage>
        <taxon>Eukaryota</taxon>
        <taxon>Fungi</taxon>
        <taxon>Dikarya</taxon>
        <taxon>Ascomycota</taxon>
        <taxon>Pezizomycotina</taxon>
        <taxon>Sordariomycetes</taxon>
        <taxon>Hypocreomycetidae</taxon>
        <taxon>Glomerellales</taxon>
        <taxon>Plectosphaerellaceae</taxon>
        <taxon>Verticillium</taxon>
    </lineage>
</organism>
<evidence type="ECO:0000256" key="1">
    <source>
        <dbReference type="SAM" id="MobiDB-lite"/>
    </source>
</evidence>
<reference evidence="3" key="1">
    <citation type="submission" date="2015-05" db="EMBL/GenBank/DDBJ databases">
        <authorList>
            <person name="Fogelqvist Johan"/>
        </authorList>
    </citation>
    <scope>NUCLEOTIDE SEQUENCE [LARGE SCALE GENOMIC DNA]</scope>
</reference>
<feature type="non-terminal residue" evidence="2">
    <location>
        <position position="1"/>
    </location>
</feature>
<accession>A0A0G4NJJ1</accession>
<evidence type="ECO:0000313" key="2">
    <source>
        <dbReference type="EMBL" id="CRK46649.1"/>
    </source>
</evidence>
<gene>
    <name evidence="2" type="ORF">BN1723_020095</name>
</gene>
<evidence type="ECO:0000313" key="3">
    <source>
        <dbReference type="Proteomes" id="UP000045706"/>
    </source>
</evidence>